<evidence type="ECO:0000313" key="2">
    <source>
        <dbReference type="Proteomes" id="UP001163846"/>
    </source>
</evidence>
<comment type="caution">
    <text evidence="1">The sequence shown here is derived from an EMBL/GenBank/DDBJ whole genome shotgun (WGS) entry which is preliminary data.</text>
</comment>
<accession>A0AA38PFG4</accession>
<reference evidence="1" key="1">
    <citation type="submission" date="2022-08" db="EMBL/GenBank/DDBJ databases">
        <authorList>
            <consortium name="DOE Joint Genome Institute"/>
            <person name="Min B."/>
            <person name="Riley R."/>
            <person name="Sierra-Patev S."/>
            <person name="Naranjo-Ortiz M."/>
            <person name="Looney B."/>
            <person name="Konkel Z."/>
            <person name="Slot J.C."/>
            <person name="Sakamoto Y."/>
            <person name="Steenwyk J.L."/>
            <person name="Rokas A."/>
            <person name="Carro J."/>
            <person name="Camarero S."/>
            <person name="Ferreira P."/>
            <person name="Molpeceres G."/>
            <person name="Ruiz-Duenas F.J."/>
            <person name="Serrano A."/>
            <person name="Henrissat B."/>
            <person name="Drula E."/>
            <person name="Hughes K.W."/>
            <person name="Mata J.L."/>
            <person name="Ishikawa N.K."/>
            <person name="Vargas-Isla R."/>
            <person name="Ushijima S."/>
            <person name="Smith C.A."/>
            <person name="Ahrendt S."/>
            <person name="Andreopoulos W."/>
            <person name="He G."/>
            <person name="Labutti K."/>
            <person name="Lipzen A."/>
            <person name="Ng V."/>
            <person name="Sandor L."/>
            <person name="Barry K."/>
            <person name="Martinez A.T."/>
            <person name="Xiao Y."/>
            <person name="Gibbons J.G."/>
            <person name="Terashima K."/>
            <person name="Hibbett D.S."/>
            <person name="Grigoriev I.V."/>
        </authorList>
    </citation>
    <scope>NUCLEOTIDE SEQUENCE</scope>
    <source>
        <strain evidence="1">TFB9207</strain>
    </source>
</reference>
<dbReference type="AlphaFoldDB" id="A0AA38PFG4"/>
<organism evidence="1 2">
    <name type="scientific">Lentinula raphanica</name>
    <dbReference type="NCBI Taxonomy" id="153919"/>
    <lineage>
        <taxon>Eukaryota</taxon>
        <taxon>Fungi</taxon>
        <taxon>Dikarya</taxon>
        <taxon>Basidiomycota</taxon>
        <taxon>Agaricomycotina</taxon>
        <taxon>Agaricomycetes</taxon>
        <taxon>Agaricomycetidae</taxon>
        <taxon>Agaricales</taxon>
        <taxon>Marasmiineae</taxon>
        <taxon>Omphalotaceae</taxon>
        <taxon>Lentinula</taxon>
    </lineage>
</organism>
<name>A0AA38PFG4_9AGAR</name>
<gene>
    <name evidence="1" type="ORF">F5878DRAFT_639236</name>
</gene>
<sequence length="279" mass="31349">MMMFSVSDRSRSRSCSESPGFNLKAYGLAILLILGLASLACAGPIPQVNEPKMMHDSFKIKDNLGGYRVAFSTQGYDVPGIIAGVSTVMQESKLLFHWGSRSSSNQPKQTRAGYVNFDIVNDETGEPVVVLKGRTWSVKQEPYGILYDPKDERNIIFEVRAGKVQNGKDSKHLKHPAEGRGQLERPAGADISIWTSDIGNLKFRVEIWLRGEAIEVLNLRTWVQTPSDSRDRRALQISLVRSFVVRILCCENFRPAFDDATVRHTSVLTVWLHRWSDIP</sequence>
<keyword evidence="2" id="KW-1185">Reference proteome</keyword>
<dbReference type="EMBL" id="MU806022">
    <property type="protein sequence ID" value="KAJ3841958.1"/>
    <property type="molecule type" value="Genomic_DNA"/>
</dbReference>
<evidence type="ECO:0000313" key="1">
    <source>
        <dbReference type="EMBL" id="KAJ3841958.1"/>
    </source>
</evidence>
<dbReference type="Proteomes" id="UP001163846">
    <property type="component" value="Unassembled WGS sequence"/>
</dbReference>
<proteinExistence type="predicted"/>
<protein>
    <submittedName>
        <fullName evidence="1">Uncharacterized protein</fullName>
    </submittedName>
</protein>